<organism evidence="1 3">
    <name type="scientific">Medicago truncatula</name>
    <name type="common">Barrel medic</name>
    <name type="synonym">Medicago tribuloides</name>
    <dbReference type="NCBI Taxonomy" id="3880"/>
    <lineage>
        <taxon>Eukaryota</taxon>
        <taxon>Viridiplantae</taxon>
        <taxon>Streptophyta</taxon>
        <taxon>Embryophyta</taxon>
        <taxon>Tracheophyta</taxon>
        <taxon>Spermatophyta</taxon>
        <taxon>Magnoliopsida</taxon>
        <taxon>eudicotyledons</taxon>
        <taxon>Gunneridae</taxon>
        <taxon>Pentapetalae</taxon>
        <taxon>rosids</taxon>
        <taxon>fabids</taxon>
        <taxon>Fabales</taxon>
        <taxon>Fabaceae</taxon>
        <taxon>Papilionoideae</taxon>
        <taxon>50 kb inversion clade</taxon>
        <taxon>NPAAA clade</taxon>
        <taxon>Hologalegina</taxon>
        <taxon>IRL clade</taxon>
        <taxon>Trifolieae</taxon>
        <taxon>Medicago</taxon>
    </lineage>
</organism>
<dbReference type="PaxDb" id="3880-AES63694"/>
<keyword evidence="3" id="KW-1185">Reference proteome</keyword>
<dbReference type="HOGENOM" id="CLU_2853026_0_0_1"/>
<dbReference type="EMBL" id="CM001218">
    <property type="protein sequence ID" value="AES63694.1"/>
    <property type="molecule type" value="Genomic_DNA"/>
</dbReference>
<accession>G7ILD4</accession>
<reference evidence="1 3" key="2">
    <citation type="journal article" date="2014" name="BMC Genomics">
        <title>An improved genome release (version Mt4.0) for the model legume Medicago truncatula.</title>
        <authorList>
            <person name="Tang H."/>
            <person name="Krishnakumar V."/>
            <person name="Bidwell S."/>
            <person name="Rosen B."/>
            <person name="Chan A."/>
            <person name="Zhou S."/>
            <person name="Gentzbittel L."/>
            <person name="Childs K.L."/>
            <person name="Yandell M."/>
            <person name="Gundlach H."/>
            <person name="Mayer K.F."/>
            <person name="Schwartz D.C."/>
            <person name="Town C.D."/>
        </authorList>
    </citation>
    <scope>GENOME REANNOTATION</scope>
    <source>
        <strain evidence="2 3">cv. Jemalong A17</strain>
    </source>
</reference>
<evidence type="ECO:0000313" key="2">
    <source>
        <dbReference type="EnsemblPlants" id="AES63694"/>
    </source>
</evidence>
<reference evidence="2" key="3">
    <citation type="submission" date="2015-04" db="UniProtKB">
        <authorList>
            <consortium name="EnsemblPlants"/>
        </authorList>
    </citation>
    <scope>IDENTIFICATION</scope>
    <source>
        <strain evidence="2">cv. Jemalong A17</strain>
    </source>
</reference>
<proteinExistence type="predicted"/>
<evidence type="ECO:0000313" key="1">
    <source>
        <dbReference type="EMBL" id="AES63694.1"/>
    </source>
</evidence>
<dbReference type="EnsemblPlants" id="AES63694">
    <property type="protein sequence ID" value="AES63694"/>
    <property type="gene ID" value="MTR_2g012260"/>
</dbReference>
<reference evidence="1 3" key="1">
    <citation type="journal article" date="2011" name="Nature">
        <title>The Medicago genome provides insight into the evolution of rhizobial symbioses.</title>
        <authorList>
            <person name="Young N.D."/>
            <person name="Debelle F."/>
            <person name="Oldroyd G.E."/>
            <person name="Geurts R."/>
            <person name="Cannon S.B."/>
            <person name="Udvardi M.K."/>
            <person name="Benedito V.A."/>
            <person name="Mayer K.F."/>
            <person name="Gouzy J."/>
            <person name="Schoof H."/>
            <person name="Van de Peer Y."/>
            <person name="Proost S."/>
            <person name="Cook D.R."/>
            <person name="Meyers B.C."/>
            <person name="Spannagl M."/>
            <person name="Cheung F."/>
            <person name="De Mita S."/>
            <person name="Krishnakumar V."/>
            <person name="Gundlach H."/>
            <person name="Zhou S."/>
            <person name="Mudge J."/>
            <person name="Bharti A.K."/>
            <person name="Murray J.D."/>
            <person name="Naoumkina M.A."/>
            <person name="Rosen B."/>
            <person name="Silverstein K.A."/>
            <person name="Tang H."/>
            <person name="Rombauts S."/>
            <person name="Zhao P.X."/>
            <person name="Zhou P."/>
            <person name="Barbe V."/>
            <person name="Bardou P."/>
            <person name="Bechner M."/>
            <person name="Bellec A."/>
            <person name="Berger A."/>
            <person name="Berges H."/>
            <person name="Bidwell S."/>
            <person name="Bisseling T."/>
            <person name="Choisne N."/>
            <person name="Couloux A."/>
            <person name="Denny R."/>
            <person name="Deshpande S."/>
            <person name="Dai X."/>
            <person name="Doyle J.J."/>
            <person name="Dudez A.M."/>
            <person name="Farmer A.D."/>
            <person name="Fouteau S."/>
            <person name="Franken C."/>
            <person name="Gibelin C."/>
            <person name="Gish J."/>
            <person name="Goldstein S."/>
            <person name="Gonzalez A.J."/>
            <person name="Green P.J."/>
            <person name="Hallab A."/>
            <person name="Hartog M."/>
            <person name="Hua A."/>
            <person name="Humphray S.J."/>
            <person name="Jeong D.H."/>
            <person name="Jing Y."/>
            <person name="Jocker A."/>
            <person name="Kenton S.M."/>
            <person name="Kim D.J."/>
            <person name="Klee K."/>
            <person name="Lai H."/>
            <person name="Lang C."/>
            <person name="Lin S."/>
            <person name="Macmil S.L."/>
            <person name="Magdelenat G."/>
            <person name="Matthews L."/>
            <person name="McCorrison J."/>
            <person name="Monaghan E.L."/>
            <person name="Mun J.H."/>
            <person name="Najar F.Z."/>
            <person name="Nicholson C."/>
            <person name="Noirot C."/>
            <person name="O'Bleness M."/>
            <person name="Paule C.R."/>
            <person name="Poulain J."/>
            <person name="Prion F."/>
            <person name="Qin B."/>
            <person name="Qu C."/>
            <person name="Retzel E.F."/>
            <person name="Riddle C."/>
            <person name="Sallet E."/>
            <person name="Samain S."/>
            <person name="Samson N."/>
            <person name="Sanders I."/>
            <person name="Saurat O."/>
            <person name="Scarpelli C."/>
            <person name="Schiex T."/>
            <person name="Segurens B."/>
            <person name="Severin A.J."/>
            <person name="Sherrier D.J."/>
            <person name="Shi R."/>
            <person name="Sims S."/>
            <person name="Singer S.R."/>
            <person name="Sinharoy S."/>
            <person name="Sterck L."/>
            <person name="Viollet A."/>
            <person name="Wang B.B."/>
            <person name="Wang K."/>
            <person name="Wang M."/>
            <person name="Wang X."/>
            <person name="Warfsmann J."/>
            <person name="Weissenbach J."/>
            <person name="White D.D."/>
            <person name="White J.D."/>
            <person name="Wiley G.B."/>
            <person name="Wincker P."/>
            <person name="Xing Y."/>
            <person name="Yang L."/>
            <person name="Yao Z."/>
            <person name="Ying F."/>
            <person name="Zhai J."/>
            <person name="Zhou L."/>
            <person name="Zuber A."/>
            <person name="Denarie J."/>
            <person name="Dixon R.A."/>
            <person name="May G.D."/>
            <person name="Schwartz D.C."/>
            <person name="Rogers J."/>
            <person name="Quetier F."/>
            <person name="Town C.D."/>
            <person name="Roe B.A."/>
        </authorList>
    </citation>
    <scope>NUCLEOTIDE SEQUENCE [LARGE SCALE GENOMIC DNA]</scope>
    <source>
        <strain evidence="1">A17</strain>
        <strain evidence="2 3">cv. Jemalong A17</strain>
    </source>
</reference>
<evidence type="ECO:0000313" key="3">
    <source>
        <dbReference type="Proteomes" id="UP000002051"/>
    </source>
</evidence>
<protein>
    <submittedName>
        <fullName evidence="1 2">Uncharacterized protein</fullName>
    </submittedName>
</protein>
<dbReference type="AlphaFoldDB" id="G7ILD4"/>
<dbReference type="Proteomes" id="UP000002051">
    <property type="component" value="Chromosome 2"/>
</dbReference>
<gene>
    <name evidence="1" type="ordered locus">MTR_2g012260</name>
</gene>
<sequence>MSYNNFLAFLWAIWKERNSKIFSDNVSSKDQLLDSIKLHSWWWLKTHISGFSFDFIIGGLCRLLV</sequence>
<name>G7ILD4_MEDTR</name>